<protein>
    <recommendedName>
        <fullName evidence="3">Proteinase inhibitor I42 chagasin domain-containing protein</fullName>
    </recommendedName>
</protein>
<gene>
    <name evidence="1" type="ORF">MED15_00504</name>
</gene>
<dbReference type="RefSeq" id="WP_167457550.1">
    <property type="nucleotide sequence ID" value="NZ_PYAB01000011.1"/>
</dbReference>
<sequence length="55" mass="5794">MWQCPPSGRLGSGCVIGGAGRFEMRPLPTGDTYALVLDPWVDETGSATVTVRQVG</sequence>
<dbReference type="Proteomes" id="UP000249045">
    <property type="component" value="Unassembled WGS sequence"/>
</dbReference>
<name>A0ABX9D865_9ACTN</name>
<evidence type="ECO:0008006" key="3">
    <source>
        <dbReference type="Google" id="ProtNLM"/>
    </source>
</evidence>
<dbReference type="EMBL" id="PYAC01000001">
    <property type="protein sequence ID" value="RAO24746.1"/>
    <property type="molecule type" value="Genomic_DNA"/>
</dbReference>
<accession>A0ABX9D865</accession>
<evidence type="ECO:0000313" key="2">
    <source>
        <dbReference type="Proteomes" id="UP000249045"/>
    </source>
</evidence>
<organism evidence="1 2">
    <name type="scientific">Micromonospora noduli</name>
    <dbReference type="NCBI Taxonomy" id="709876"/>
    <lineage>
        <taxon>Bacteria</taxon>
        <taxon>Bacillati</taxon>
        <taxon>Actinomycetota</taxon>
        <taxon>Actinomycetes</taxon>
        <taxon>Micromonosporales</taxon>
        <taxon>Micromonosporaceae</taxon>
        <taxon>Micromonospora</taxon>
    </lineage>
</organism>
<reference evidence="1 2" key="1">
    <citation type="submission" date="2018-03" db="EMBL/GenBank/DDBJ databases">
        <title>Defining the species Micromonospora saelicesensis and Micromonospora noduli under the framework of genomics.</title>
        <authorList>
            <person name="Riesco R."/>
            <person name="Trujillo M.E."/>
        </authorList>
    </citation>
    <scope>NUCLEOTIDE SEQUENCE [LARGE SCALE GENOMIC DNA]</scope>
    <source>
        <strain evidence="1 2">MED15</strain>
    </source>
</reference>
<proteinExistence type="predicted"/>
<comment type="caution">
    <text evidence="1">The sequence shown here is derived from an EMBL/GenBank/DDBJ whole genome shotgun (WGS) entry which is preliminary data.</text>
</comment>
<keyword evidence="2" id="KW-1185">Reference proteome</keyword>
<evidence type="ECO:0000313" key="1">
    <source>
        <dbReference type="EMBL" id="RAO24746.1"/>
    </source>
</evidence>